<dbReference type="Pfam" id="PF01475">
    <property type="entry name" value="FUR"/>
    <property type="match status" value="1"/>
</dbReference>
<feature type="binding site" evidence="1">
    <location>
        <position position="129"/>
    </location>
    <ligand>
        <name>Zn(2+)</name>
        <dbReference type="ChEBI" id="CHEBI:29105"/>
    </ligand>
</feature>
<protein>
    <recommendedName>
        <fullName evidence="5">Transcriptional repressor</fullName>
    </recommendedName>
</protein>
<dbReference type="Gene3D" id="1.10.10.10">
    <property type="entry name" value="Winged helix-like DNA-binding domain superfamily/Winged helix DNA-binding domain"/>
    <property type="match status" value="1"/>
</dbReference>
<dbReference type="RefSeq" id="WP_258541562.1">
    <property type="nucleotide sequence ID" value="NZ_OU015584.1"/>
</dbReference>
<feature type="binding site" evidence="2">
    <location>
        <position position="88"/>
    </location>
    <ligand>
        <name>Fe cation</name>
        <dbReference type="ChEBI" id="CHEBI:24875"/>
    </ligand>
</feature>
<sequence length="137" mass="15861">MIEELLKSKGVRKTAFRAEVLELFASSNAAVDMESIEAHLGKFDRITLYRTMKTFLEKGLIHEINIGGEKKYGLCDHECGEDHTHHHDHVHFHCEDCKEVFCLEISAFPDLEIPGYEIEEMEIQLKGICERCKKKLR</sequence>
<dbReference type="EMBL" id="OU015584">
    <property type="protein sequence ID" value="CAG5080535.1"/>
    <property type="molecule type" value="Genomic_DNA"/>
</dbReference>
<gene>
    <name evidence="3" type="ORF">CRYO30217_01362</name>
</gene>
<organism evidence="3 4">
    <name type="scientific">Parvicella tangerina</name>
    <dbReference type="NCBI Taxonomy" id="2829795"/>
    <lineage>
        <taxon>Bacteria</taxon>
        <taxon>Pseudomonadati</taxon>
        <taxon>Bacteroidota</taxon>
        <taxon>Flavobacteriia</taxon>
        <taxon>Flavobacteriales</taxon>
        <taxon>Parvicellaceae</taxon>
        <taxon>Parvicella</taxon>
    </lineage>
</organism>
<name>A0A916JLA6_9FLAO</name>
<dbReference type="PANTHER" id="PTHR33202:SF22">
    <property type="entry name" value="HYDROGEN PEROXIDE SENSITIVE REPRESSOR"/>
    <property type="match status" value="1"/>
</dbReference>
<feature type="binding site" evidence="2">
    <location>
        <position position="86"/>
    </location>
    <ligand>
        <name>Fe cation</name>
        <dbReference type="ChEBI" id="CHEBI:24875"/>
    </ligand>
</feature>
<keyword evidence="1" id="KW-0862">Zinc</keyword>
<accession>A0A916JLA6</accession>
<dbReference type="Proteomes" id="UP000683507">
    <property type="component" value="Chromosome"/>
</dbReference>
<dbReference type="KEGG" id="ptan:CRYO30217_01362"/>
<dbReference type="GO" id="GO:0000976">
    <property type="term" value="F:transcription cis-regulatory region binding"/>
    <property type="evidence" value="ECO:0007669"/>
    <property type="project" value="TreeGrafter"/>
</dbReference>
<dbReference type="InterPro" id="IPR036388">
    <property type="entry name" value="WH-like_DNA-bd_sf"/>
</dbReference>
<evidence type="ECO:0000256" key="1">
    <source>
        <dbReference type="PIRSR" id="PIRSR602481-1"/>
    </source>
</evidence>
<feature type="binding site" evidence="1">
    <location>
        <position position="94"/>
    </location>
    <ligand>
        <name>Zn(2+)</name>
        <dbReference type="ChEBI" id="CHEBI:29105"/>
    </ligand>
</feature>
<feature type="binding site" evidence="1">
    <location>
        <position position="132"/>
    </location>
    <ligand>
        <name>Zn(2+)</name>
        <dbReference type="ChEBI" id="CHEBI:29105"/>
    </ligand>
</feature>
<dbReference type="GO" id="GO:0003700">
    <property type="term" value="F:DNA-binding transcription factor activity"/>
    <property type="evidence" value="ECO:0007669"/>
    <property type="project" value="InterPro"/>
</dbReference>
<dbReference type="GO" id="GO:0045892">
    <property type="term" value="P:negative regulation of DNA-templated transcription"/>
    <property type="evidence" value="ECO:0007669"/>
    <property type="project" value="TreeGrafter"/>
</dbReference>
<comment type="cofactor">
    <cofactor evidence="1">
        <name>Zn(2+)</name>
        <dbReference type="ChEBI" id="CHEBI:29105"/>
    </cofactor>
    <text evidence="1">Binds 1 zinc ion per subunit.</text>
</comment>
<dbReference type="InterPro" id="IPR036390">
    <property type="entry name" value="WH_DNA-bd_sf"/>
</dbReference>
<evidence type="ECO:0000313" key="4">
    <source>
        <dbReference type="Proteomes" id="UP000683507"/>
    </source>
</evidence>
<dbReference type="AlphaFoldDB" id="A0A916JLA6"/>
<comment type="cofactor">
    <cofactor evidence="2">
        <name>Mn(2+)</name>
        <dbReference type="ChEBI" id="CHEBI:29035"/>
    </cofactor>
    <cofactor evidence="2">
        <name>Fe(2+)</name>
        <dbReference type="ChEBI" id="CHEBI:29033"/>
    </cofactor>
    <text evidence="2">Binds 1 Mn(2+) or Fe(2+) ion per subunit.</text>
</comment>
<evidence type="ECO:0000256" key="2">
    <source>
        <dbReference type="PIRSR" id="PIRSR602481-2"/>
    </source>
</evidence>
<keyword evidence="1" id="KW-0479">Metal-binding</keyword>
<dbReference type="SUPFAM" id="SSF46785">
    <property type="entry name" value="Winged helix' DNA-binding domain"/>
    <property type="match status" value="1"/>
</dbReference>
<reference evidence="3" key="1">
    <citation type="submission" date="2021-04" db="EMBL/GenBank/DDBJ databases">
        <authorList>
            <person name="Rodrigo-Torres L."/>
            <person name="Arahal R. D."/>
            <person name="Lucena T."/>
        </authorList>
    </citation>
    <scope>NUCLEOTIDE SEQUENCE</scope>
    <source>
        <strain evidence="3">AS29M-1</strain>
    </source>
</reference>
<keyword evidence="2" id="KW-0408">Iron</keyword>
<evidence type="ECO:0000313" key="3">
    <source>
        <dbReference type="EMBL" id="CAG5080535.1"/>
    </source>
</evidence>
<dbReference type="InterPro" id="IPR002481">
    <property type="entry name" value="FUR"/>
</dbReference>
<dbReference type="GO" id="GO:0008270">
    <property type="term" value="F:zinc ion binding"/>
    <property type="evidence" value="ECO:0007669"/>
    <property type="project" value="TreeGrafter"/>
</dbReference>
<dbReference type="GO" id="GO:1900376">
    <property type="term" value="P:regulation of secondary metabolite biosynthetic process"/>
    <property type="evidence" value="ECO:0007669"/>
    <property type="project" value="TreeGrafter"/>
</dbReference>
<dbReference type="PANTHER" id="PTHR33202">
    <property type="entry name" value="ZINC UPTAKE REGULATION PROTEIN"/>
    <property type="match status" value="1"/>
</dbReference>
<evidence type="ECO:0008006" key="5">
    <source>
        <dbReference type="Google" id="ProtNLM"/>
    </source>
</evidence>
<keyword evidence="4" id="KW-1185">Reference proteome</keyword>
<proteinExistence type="predicted"/>